<accession>A0A1Y6C6B0</accession>
<keyword evidence="3" id="KW-0238">DNA-binding</keyword>
<dbReference type="SUPFAM" id="SSF46785">
    <property type="entry name" value="Winged helix' DNA-binding domain"/>
    <property type="match status" value="1"/>
</dbReference>
<dbReference type="Gene3D" id="1.10.10.10">
    <property type="entry name" value="Winged helix-like DNA-binding domain superfamily/Winged helix DNA-binding domain"/>
    <property type="match status" value="1"/>
</dbReference>
<dbReference type="CDD" id="cd08440">
    <property type="entry name" value="PBP2_LTTR_like_4"/>
    <property type="match status" value="1"/>
</dbReference>
<dbReference type="PROSITE" id="PS50931">
    <property type="entry name" value="HTH_LYSR"/>
    <property type="match status" value="1"/>
</dbReference>
<dbReference type="EMBL" id="FXAG01000017">
    <property type="protein sequence ID" value="SMF38558.1"/>
    <property type="molecule type" value="Genomic_DNA"/>
</dbReference>
<dbReference type="STRING" id="1123014.SAMN02745746_02901"/>
<gene>
    <name evidence="6" type="ORF">SAMN02745746_02901</name>
</gene>
<dbReference type="InterPro" id="IPR036388">
    <property type="entry name" value="WH-like_DNA-bd_sf"/>
</dbReference>
<dbReference type="InterPro" id="IPR000847">
    <property type="entry name" value="LysR_HTH_N"/>
</dbReference>
<dbReference type="GO" id="GO:0003700">
    <property type="term" value="F:DNA-binding transcription factor activity"/>
    <property type="evidence" value="ECO:0007669"/>
    <property type="project" value="InterPro"/>
</dbReference>
<evidence type="ECO:0000313" key="7">
    <source>
        <dbReference type="Proteomes" id="UP000192920"/>
    </source>
</evidence>
<dbReference type="GO" id="GO:0005829">
    <property type="term" value="C:cytosol"/>
    <property type="evidence" value="ECO:0007669"/>
    <property type="project" value="TreeGrafter"/>
</dbReference>
<dbReference type="GO" id="GO:0003677">
    <property type="term" value="F:DNA binding"/>
    <property type="evidence" value="ECO:0007669"/>
    <property type="project" value="UniProtKB-KW"/>
</dbReference>
<organism evidence="6 7">
    <name type="scientific">Pseudogulbenkiania subflava DSM 22618</name>
    <dbReference type="NCBI Taxonomy" id="1123014"/>
    <lineage>
        <taxon>Bacteria</taxon>
        <taxon>Pseudomonadati</taxon>
        <taxon>Pseudomonadota</taxon>
        <taxon>Betaproteobacteria</taxon>
        <taxon>Neisseriales</taxon>
        <taxon>Chromobacteriaceae</taxon>
        <taxon>Pseudogulbenkiania</taxon>
    </lineage>
</organism>
<sequence>MLQGIRHIRAFLAVARLGSFTRAASELHVSQPALTVQIRQLEESLRVRLFDRNKRQVVLTQVGRDLLPSLAQVLTDLESVMSASQDLANLRRGSVSVATLPSVAAGLLPMAIRRFAADYPDIAVHVSDVVAERTLQLVKAEEVDFGIGSRLVPDRDIEVVDFLSDQLCVFFPEDHPLAKRPLPVLRDVIAYPLILTARGTSVRTLVDRALEKEDLEITLACEANYMSTAVSLVRAGLGVSILPESAVHAAACEGIGMAAIQTAGLTRKIGIIRKRDRSLSPAAERFIEVLKEAAKVPVAHFTTAAGEEVSPRPGRVPKPT</sequence>
<dbReference type="InterPro" id="IPR050950">
    <property type="entry name" value="HTH-type_LysR_regulators"/>
</dbReference>
<dbReference type="InterPro" id="IPR005119">
    <property type="entry name" value="LysR_subst-bd"/>
</dbReference>
<evidence type="ECO:0000256" key="4">
    <source>
        <dbReference type="ARBA" id="ARBA00023163"/>
    </source>
</evidence>
<protein>
    <submittedName>
        <fullName evidence="6">Transcriptional regulator, LysR family</fullName>
    </submittedName>
</protein>
<name>A0A1Y6C6B0_9NEIS</name>
<dbReference type="FunFam" id="1.10.10.10:FF:000001">
    <property type="entry name" value="LysR family transcriptional regulator"/>
    <property type="match status" value="1"/>
</dbReference>
<proteinExistence type="inferred from homology"/>
<dbReference type="Gene3D" id="3.40.190.290">
    <property type="match status" value="1"/>
</dbReference>
<evidence type="ECO:0000256" key="2">
    <source>
        <dbReference type="ARBA" id="ARBA00023015"/>
    </source>
</evidence>
<dbReference type="AlphaFoldDB" id="A0A1Y6C6B0"/>
<dbReference type="InterPro" id="IPR036390">
    <property type="entry name" value="WH_DNA-bd_sf"/>
</dbReference>
<keyword evidence="7" id="KW-1185">Reference proteome</keyword>
<dbReference type="PRINTS" id="PR00039">
    <property type="entry name" value="HTHLYSR"/>
</dbReference>
<comment type="similarity">
    <text evidence="1">Belongs to the LysR transcriptional regulatory family.</text>
</comment>
<reference evidence="7" key="1">
    <citation type="submission" date="2017-04" db="EMBL/GenBank/DDBJ databases">
        <authorList>
            <person name="Varghese N."/>
            <person name="Submissions S."/>
        </authorList>
    </citation>
    <scope>NUCLEOTIDE SEQUENCE [LARGE SCALE GENOMIC DNA]</scope>
    <source>
        <strain evidence="7">DSM 22618</strain>
    </source>
</reference>
<dbReference type="RefSeq" id="WP_085277035.1">
    <property type="nucleotide sequence ID" value="NZ_FXAG01000017.1"/>
</dbReference>
<dbReference type="SUPFAM" id="SSF53850">
    <property type="entry name" value="Periplasmic binding protein-like II"/>
    <property type="match status" value="1"/>
</dbReference>
<evidence type="ECO:0000256" key="1">
    <source>
        <dbReference type="ARBA" id="ARBA00009437"/>
    </source>
</evidence>
<keyword evidence="4" id="KW-0804">Transcription</keyword>
<dbReference type="PANTHER" id="PTHR30419:SF8">
    <property type="entry name" value="NITROGEN ASSIMILATION TRANSCRIPTIONAL ACTIVATOR-RELATED"/>
    <property type="match status" value="1"/>
</dbReference>
<evidence type="ECO:0000256" key="3">
    <source>
        <dbReference type="ARBA" id="ARBA00023125"/>
    </source>
</evidence>
<dbReference type="Pfam" id="PF00126">
    <property type="entry name" value="HTH_1"/>
    <property type="match status" value="1"/>
</dbReference>
<dbReference type="Pfam" id="PF03466">
    <property type="entry name" value="LysR_substrate"/>
    <property type="match status" value="1"/>
</dbReference>
<dbReference type="Proteomes" id="UP000192920">
    <property type="component" value="Unassembled WGS sequence"/>
</dbReference>
<evidence type="ECO:0000259" key="5">
    <source>
        <dbReference type="PROSITE" id="PS50931"/>
    </source>
</evidence>
<feature type="domain" description="HTH lysR-type" evidence="5">
    <location>
        <begin position="1"/>
        <end position="60"/>
    </location>
</feature>
<evidence type="ECO:0000313" key="6">
    <source>
        <dbReference type="EMBL" id="SMF38558.1"/>
    </source>
</evidence>
<keyword evidence="2" id="KW-0805">Transcription regulation</keyword>
<dbReference type="PANTHER" id="PTHR30419">
    <property type="entry name" value="HTH-TYPE TRANSCRIPTIONAL REGULATOR YBHD"/>
    <property type="match status" value="1"/>
</dbReference>